<reference evidence="1" key="1">
    <citation type="submission" date="2020-05" db="EMBL/GenBank/DDBJ databases">
        <title>Large-scale comparative analyses of tick genomes elucidate their genetic diversity and vector capacities.</title>
        <authorList>
            <person name="Jia N."/>
            <person name="Wang J."/>
            <person name="Shi W."/>
            <person name="Du L."/>
            <person name="Sun Y."/>
            <person name="Zhan W."/>
            <person name="Jiang J."/>
            <person name="Wang Q."/>
            <person name="Zhang B."/>
            <person name="Ji P."/>
            <person name="Sakyi L.B."/>
            <person name="Cui X."/>
            <person name="Yuan T."/>
            <person name="Jiang B."/>
            <person name="Yang W."/>
            <person name="Lam T.T.-Y."/>
            <person name="Chang Q."/>
            <person name="Ding S."/>
            <person name="Wang X."/>
            <person name="Zhu J."/>
            <person name="Ruan X."/>
            <person name="Zhao L."/>
            <person name="Wei J."/>
            <person name="Que T."/>
            <person name="Du C."/>
            <person name="Cheng J."/>
            <person name="Dai P."/>
            <person name="Han X."/>
            <person name="Huang E."/>
            <person name="Gao Y."/>
            <person name="Liu J."/>
            <person name="Shao H."/>
            <person name="Ye R."/>
            <person name="Li L."/>
            <person name="Wei W."/>
            <person name="Wang X."/>
            <person name="Wang C."/>
            <person name="Yang T."/>
            <person name="Huo Q."/>
            <person name="Li W."/>
            <person name="Guo W."/>
            <person name="Chen H."/>
            <person name="Zhou L."/>
            <person name="Ni X."/>
            <person name="Tian J."/>
            <person name="Zhou Y."/>
            <person name="Sheng Y."/>
            <person name="Liu T."/>
            <person name="Pan Y."/>
            <person name="Xia L."/>
            <person name="Li J."/>
            <person name="Zhao F."/>
            <person name="Cao W."/>
        </authorList>
    </citation>
    <scope>NUCLEOTIDE SEQUENCE</scope>
    <source>
        <strain evidence="1">Dsil-2018</strain>
    </source>
</reference>
<sequence>MQPQPPQEKKRGERHSVLSKLGKADKAIMKALIKISVIAGGDDEVAKQIDSILSEHAKMKNIIMEQGQEISYQEGRIKELVNRVEGQKKVETCHSTQEDVCQKEETKPSYDLVVTSDNMGKKEVERLIKKKVDPIQLGIRDATMKAGREGVILTTTSKETSTKLQEHIQGKVELKNLQIRTPKENRYHIKVIGIDEDMETNGLETKIIEQNHLQCSPEDINIKKRWKGRQGDTIVLGLNRKGPAALKGKEFINIAWNRCPIYDHICLPRCTRCARYGHNSGDCEARRRCVNCGQEGHHQNDCENDPHCHVCELEETKDHSMMSWECPVYQYKLEAEKRRILARLT</sequence>
<comment type="caution">
    <text evidence="1">The sequence shown here is derived from an EMBL/GenBank/DDBJ whole genome shotgun (WGS) entry which is preliminary data.</text>
</comment>
<keyword evidence="2" id="KW-1185">Reference proteome</keyword>
<accession>A0ACB8C5W1</accession>
<evidence type="ECO:0000313" key="2">
    <source>
        <dbReference type="Proteomes" id="UP000821865"/>
    </source>
</evidence>
<organism evidence="1 2">
    <name type="scientific">Dermacentor silvarum</name>
    <name type="common">Tick</name>
    <dbReference type="NCBI Taxonomy" id="543639"/>
    <lineage>
        <taxon>Eukaryota</taxon>
        <taxon>Metazoa</taxon>
        <taxon>Ecdysozoa</taxon>
        <taxon>Arthropoda</taxon>
        <taxon>Chelicerata</taxon>
        <taxon>Arachnida</taxon>
        <taxon>Acari</taxon>
        <taxon>Parasitiformes</taxon>
        <taxon>Ixodida</taxon>
        <taxon>Ixodoidea</taxon>
        <taxon>Ixodidae</taxon>
        <taxon>Rhipicephalinae</taxon>
        <taxon>Dermacentor</taxon>
    </lineage>
</organism>
<evidence type="ECO:0000313" key="1">
    <source>
        <dbReference type="EMBL" id="KAH7934200.1"/>
    </source>
</evidence>
<dbReference type="Proteomes" id="UP000821865">
    <property type="component" value="Chromosome 9"/>
</dbReference>
<dbReference type="EMBL" id="CM023478">
    <property type="protein sequence ID" value="KAH7934200.1"/>
    <property type="molecule type" value="Genomic_DNA"/>
</dbReference>
<name>A0ACB8C5W1_DERSI</name>
<gene>
    <name evidence="1" type="ORF">HPB49_022929</name>
</gene>
<proteinExistence type="predicted"/>
<protein>
    <submittedName>
        <fullName evidence="1">Uncharacterized protein</fullName>
    </submittedName>
</protein>